<accession>A0A183Q782</accession>
<proteinExistence type="predicted"/>
<dbReference type="EMBL" id="UZAL01051664">
    <property type="protein sequence ID" value="VDP87392.1"/>
    <property type="molecule type" value="Genomic_DNA"/>
</dbReference>
<reference evidence="1 2" key="1">
    <citation type="submission" date="2018-11" db="EMBL/GenBank/DDBJ databases">
        <authorList>
            <consortium name="Pathogen Informatics"/>
        </authorList>
    </citation>
    <scope>NUCLEOTIDE SEQUENCE [LARGE SCALE GENOMIC DNA]</scope>
    <source>
        <strain>Denwood</strain>
        <strain evidence="2">Zambia</strain>
    </source>
</reference>
<dbReference type="Proteomes" id="UP000269396">
    <property type="component" value="Unassembled WGS sequence"/>
</dbReference>
<dbReference type="AlphaFoldDB" id="A0A183Q782"/>
<organism evidence="1 2">
    <name type="scientific">Schistosoma mattheei</name>
    <dbReference type="NCBI Taxonomy" id="31246"/>
    <lineage>
        <taxon>Eukaryota</taxon>
        <taxon>Metazoa</taxon>
        <taxon>Spiralia</taxon>
        <taxon>Lophotrochozoa</taxon>
        <taxon>Platyhelminthes</taxon>
        <taxon>Trematoda</taxon>
        <taxon>Digenea</taxon>
        <taxon>Strigeidida</taxon>
        <taxon>Schistosomatoidea</taxon>
        <taxon>Schistosomatidae</taxon>
        <taxon>Schistosoma</taxon>
    </lineage>
</organism>
<evidence type="ECO:0000313" key="1">
    <source>
        <dbReference type="EMBL" id="VDP87392.1"/>
    </source>
</evidence>
<name>A0A183Q782_9TREM</name>
<evidence type="ECO:0000313" key="2">
    <source>
        <dbReference type="Proteomes" id="UP000269396"/>
    </source>
</evidence>
<protein>
    <submittedName>
        <fullName evidence="1">Uncharacterized protein</fullName>
    </submittedName>
</protein>
<gene>
    <name evidence="1" type="ORF">SMTD_LOCUS22470</name>
</gene>
<sequence length="34" mass="4165">MLLVHNYHVFLVVMVVEQLMIYVNDFNYHVQKNN</sequence>
<keyword evidence="2" id="KW-1185">Reference proteome</keyword>